<protein>
    <submittedName>
        <fullName evidence="3">Zn-ribbon domain-containing OB-fold protein</fullName>
    </submittedName>
</protein>
<comment type="caution">
    <text evidence="3">The sequence shown here is derived from an EMBL/GenBank/DDBJ whole genome shotgun (WGS) entry which is preliminary data.</text>
</comment>
<dbReference type="Proteomes" id="UP000285961">
    <property type="component" value="Unassembled WGS sequence"/>
</dbReference>
<proteinExistence type="predicted"/>
<dbReference type="PANTHER" id="PTHR34075">
    <property type="entry name" value="BLR3430 PROTEIN"/>
    <property type="match status" value="1"/>
</dbReference>
<feature type="domain" description="ChsH2 C-terminal OB-fold" evidence="1">
    <location>
        <begin position="56"/>
        <end position="121"/>
    </location>
</feature>
<dbReference type="Pfam" id="PF01796">
    <property type="entry name" value="OB_ChsH2_C"/>
    <property type="match status" value="1"/>
</dbReference>
<name>A0A419EV59_9BACT</name>
<dbReference type="InterPro" id="IPR022002">
    <property type="entry name" value="ChsH2_Znr"/>
</dbReference>
<dbReference type="InterPro" id="IPR012340">
    <property type="entry name" value="NA-bd_OB-fold"/>
</dbReference>
<dbReference type="EMBL" id="QZKI01000093">
    <property type="protein sequence ID" value="RJP68210.1"/>
    <property type="molecule type" value="Genomic_DNA"/>
</dbReference>
<dbReference type="Gene3D" id="6.10.30.10">
    <property type="match status" value="1"/>
</dbReference>
<sequence length="137" mass="15436">MPEYLKPMPVPDHITETFWAAARQHKLLIQQCRDCGRNQFFPQSSCRACLSENLEWVEASGSGKVYSYTIIHRPPSASFEEDAPYTVALVELGEGVRMMSNIIEIEPDQVRVGMPVHVVFEDISPTISLPKFRPAAT</sequence>
<dbReference type="Pfam" id="PF12172">
    <property type="entry name" value="zf-ChsH2"/>
    <property type="match status" value="1"/>
</dbReference>
<gene>
    <name evidence="3" type="ORF">C4532_13100</name>
</gene>
<dbReference type="InterPro" id="IPR002878">
    <property type="entry name" value="ChsH2_C"/>
</dbReference>
<feature type="domain" description="ChsH2 rubredoxin-like zinc ribbon" evidence="2">
    <location>
        <begin position="19"/>
        <end position="55"/>
    </location>
</feature>
<reference evidence="3 4" key="1">
    <citation type="journal article" date="2017" name="ISME J.">
        <title>Energy and carbon metabolisms in a deep terrestrial subsurface fluid microbial community.</title>
        <authorList>
            <person name="Momper L."/>
            <person name="Jungbluth S.P."/>
            <person name="Lee M.D."/>
            <person name="Amend J.P."/>
        </authorList>
    </citation>
    <scope>NUCLEOTIDE SEQUENCE [LARGE SCALE GENOMIC DNA]</scope>
    <source>
        <strain evidence="3">SURF_17</strain>
    </source>
</reference>
<organism evidence="3 4">
    <name type="scientific">Candidatus Abyssobacteria bacterium SURF_17</name>
    <dbReference type="NCBI Taxonomy" id="2093361"/>
    <lineage>
        <taxon>Bacteria</taxon>
        <taxon>Pseudomonadati</taxon>
        <taxon>Candidatus Hydrogenedentota</taxon>
        <taxon>Candidatus Abyssobacteria</taxon>
    </lineage>
</organism>
<dbReference type="PANTHER" id="PTHR34075:SF5">
    <property type="entry name" value="BLR3430 PROTEIN"/>
    <property type="match status" value="1"/>
</dbReference>
<evidence type="ECO:0000313" key="4">
    <source>
        <dbReference type="Proteomes" id="UP000285961"/>
    </source>
</evidence>
<accession>A0A419EV59</accession>
<evidence type="ECO:0000259" key="2">
    <source>
        <dbReference type="Pfam" id="PF12172"/>
    </source>
</evidence>
<evidence type="ECO:0000313" key="3">
    <source>
        <dbReference type="EMBL" id="RJP68210.1"/>
    </source>
</evidence>
<dbReference type="AlphaFoldDB" id="A0A419EV59"/>
<evidence type="ECO:0000259" key="1">
    <source>
        <dbReference type="Pfam" id="PF01796"/>
    </source>
</evidence>
<dbReference type="SUPFAM" id="SSF50249">
    <property type="entry name" value="Nucleic acid-binding proteins"/>
    <property type="match status" value="1"/>
</dbReference>
<dbReference type="InterPro" id="IPR052513">
    <property type="entry name" value="Thioester_dehydratase-like"/>
</dbReference>